<organism evidence="1">
    <name type="scientific">marine sediment metagenome</name>
    <dbReference type="NCBI Taxonomy" id="412755"/>
    <lineage>
        <taxon>unclassified sequences</taxon>
        <taxon>metagenomes</taxon>
        <taxon>ecological metagenomes</taxon>
    </lineage>
</organism>
<name>X1FGT4_9ZZZZ</name>
<proteinExistence type="predicted"/>
<accession>X1FGT4</accession>
<protein>
    <submittedName>
        <fullName evidence="1">Uncharacterized protein</fullName>
    </submittedName>
</protein>
<dbReference type="AlphaFoldDB" id="X1FGT4"/>
<dbReference type="EMBL" id="BARU01004370">
    <property type="protein sequence ID" value="GAH19978.1"/>
    <property type="molecule type" value="Genomic_DNA"/>
</dbReference>
<evidence type="ECO:0000313" key="1">
    <source>
        <dbReference type="EMBL" id="GAH19978.1"/>
    </source>
</evidence>
<reference evidence="1" key="1">
    <citation type="journal article" date="2014" name="Front. Microbiol.">
        <title>High frequency of phylogenetically diverse reductive dehalogenase-homologous genes in deep subseafloor sedimentary metagenomes.</title>
        <authorList>
            <person name="Kawai M."/>
            <person name="Futagami T."/>
            <person name="Toyoda A."/>
            <person name="Takaki Y."/>
            <person name="Nishi S."/>
            <person name="Hori S."/>
            <person name="Arai W."/>
            <person name="Tsubouchi T."/>
            <person name="Morono Y."/>
            <person name="Uchiyama I."/>
            <person name="Ito T."/>
            <person name="Fujiyama A."/>
            <person name="Inagaki F."/>
            <person name="Takami H."/>
        </authorList>
    </citation>
    <scope>NUCLEOTIDE SEQUENCE</scope>
    <source>
        <strain evidence="1">Expedition CK06-06</strain>
    </source>
</reference>
<sequence>MRNKWIKRFFPLIVLLLLAPWPVAYAHDISDGVIGEETVRLEVAETSAQPTWTAFGKAIGGVTPGDLFYIDATDNPADIVVTLYITNAQELIGSYRNLILEVGVYAESDTGEWEKASTETFITMRNGQVSFTLPGLAEYKVTIDGGSFYCTTANSDSGSLSPQFYLEVD</sequence>
<gene>
    <name evidence="1" type="ORF">S03H2_08834</name>
</gene>
<comment type="caution">
    <text evidence="1">The sequence shown here is derived from an EMBL/GenBank/DDBJ whole genome shotgun (WGS) entry which is preliminary data.</text>
</comment>